<dbReference type="InterPro" id="IPR000719">
    <property type="entry name" value="Prot_kinase_dom"/>
</dbReference>
<accession>A0ABQ8C2C8</accession>
<keyword evidence="4" id="KW-0418">Kinase</keyword>
<evidence type="ECO:0000256" key="2">
    <source>
        <dbReference type="ARBA" id="ARBA00022679"/>
    </source>
</evidence>
<dbReference type="PROSITE" id="PS50011">
    <property type="entry name" value="PROTEIN_KINASE_DOM"/>
    <property type="match status" value="1"/>
</dbReference>
<evidence type="ECO:0000313" key="7">
    <source>
        <dbReference type="EMBL" id="KAH0911222.1"/>
    </source>
</evidence>
<dbReference type="Gene3D" id="3.30.200.20">
    <property type="entry name" value="Phosphorylase Kinase, domain 1"/>
    <property type="match status" value="1"/>
</dbReference>
<keyword evidence="8" id="KW-1185">Reference proteome</keyword>
<keyword evidence="3" id="KW-0547">Nucleotide-binding</keyword>
<evidence type="ECO:0000256" key="4">
    <source>
        <dbReference type="ARBA" id="ARBA00022777"/>
    </source>
</evidence>
<name>A0ABQ8C2C8_BRANA</name>
<evidence type="ECO:0000259" key="6">
    <source>
        <dbReference type="PROSITE" id="PS50011"/>
    </source>
</evidence>
<reference evidence="7 8" key="1">
    <citation type="submission" date="2021-05" db="EMBL/GenBank/DDBJ databases">
        <title>Genome Assembly of Synthetic Allotetraploid Brassica napus Reveals Homoeologous Exchanges between Subgenomes.</title>
        <authorList>
            <person name="Davis J.T."/>
        </authorList>
    </citation>
    <scope>NUCLEOTIDE SEQUENCE [LARGE SCALE GENOMIC DNA]</scope>
    <source>
        <strain evidence="8">cv. Da-Ae</strain>
        <tissue evidence="7">Seedling</tissue>
    </source>
</reference>
<sequence length="138" mass="15419">IKREISTMKLVRYPCVVRLYEVKFLAGRTNIYILLEYNTCGELFIELFVMNVLVKQKLGSTYTSLPKELIPGKLLLDSQGNLKISDYGLSALPERGVTILKTTCGTPNYVVLSHKGYNGVVADVWSCGVILYVLSHNS</sequence>
<organism evidence="7 8">
    <name type="scientific">Brassica napus</name>
    <name type="common">Rape</name>
    <dbReference type="NCBI Taxonomy" id="3708"/>
    <lineage>
        <taxon>Eukaryota</taxon>
        <taxon>Viridiplantae</taxon>
        <taxon>Streptophyta</taxon>
        <taxon>Embryophyta</taxon>
        <taxon>Tracheophyta</taxon>
        <taxon>Spermatophyta</taxon>
        <taxon>Magnoliopsida</taxon>
        <taxon>eudicotyledons</taxon>
        <taxon>Gunneridae</taxon>
        <taxon>Pentapetalae</taxon>
        <taxon>rosids</taxon>
        <taxon>malvids</taxon>
        <taxon>Brassicales</taxon>
        <taxon>Brassicaceae</taxon>
        <taxon>Brassiceae</taxon>
        <taxon>Brassica</taxon>
    </lineage>
</organism>
<dbReference type="Gene3D" id="1.10.510.10">
    <property type="entry name" value="Transferase(Phosphotransferase) domain 1"/>
    <property type="match status" value="1"/>
</dbReference>
<keyword evidence="5" id="KW-0067">ATP-binding</keyword>
<evidence type="ECO:0000256" key="1">
    <source>
        <dbReference type="ARBA" id="ARBA00022527"/>
    </source>
</evidence>
<dbReference type="Proteomes" id="UP000824890">
    <property type="component" value="Unassembled WGS sequence"/>
</dbReference>
<evidence type="ECO:0000256" key="5">
    <source>
        <dbReference type="ARBA" id="ARBA00022840"/>
    </source>
</evidence>
<dbReference type="PANTHER" id="PTHR43895">
    <property type="entry name" value="CALCIUM/CALMODULIN-DEPENDENT PROTEIN KINASE KINASE-RELATED"/>
    <property type="match status" value="1"/>
</dbReference>
<proteinExistence type="predicted"/>
<evidence type="ECO:0000256" key="3">
    <source>
        <dbReference type="ARBA" id="ARBA00022741"/>
    </source>
</evidence>
<gene>
    <name evidence="7" type="ORF">HID58_034543</name>
</gene>
<feature type="non-terminal residue" evidence="7">
    <location>
        <position position="1"/>
    </location>
</feature>
<dbReference type="InterPro" id="IPR011009">
    <property type="entry name" value="Kinase-like_dom_sf"/>
</dbReference>
<dbReference type="SUPFAM" id="SSF56112">
    <property type="entry name" value="Protein kinase-like (PK-like)"/>
    <property type="match status" value="1"/>
</dbReference>
<protein>
    <recommendedName>
        <fullName evidence="6">Protein kinase domain-containing protein</fullName>
    </recommendedName>
</protein>
<evidence type="ECO:0000313" key="8">
    <source>
        <dbReference type="Proteomes" id="UP000824890"/>
    </source>
</evidence>
<dbReference type="EMBL" id="JAGKQM010000009">
    <property type="protein sequence ID" value="KAH0911222.1"/>
    <property type="molecule type" value="Genomic_DNA"/>
</dbReference>
<dbReference type="PANTHER" id="PTHR43895:SF114">
    <property type="entry name" value="NON-SPECIFIC SERINE_THREONINE PROTEIN KINASE"/>
    <property type="match status" value="1"/>
</dbReference>
<keyword evidence="1" id="KW-0723">Serine/threonine-protein kinase</keyword>
<feature type="domain" description="Protein kinase" evidence="6">
    <location>
        <begin position="1"/>
        <end position="138"/>
    </location>
</feature>
<dbReference type="Pfam" id="PF00069">
    <property type="entry name" value="Pkinase"/>
    <property type="match status" value="1"/>
</dbReference>
<keyword evidence="2" id="KW-0808">Transferase</keyword>
<comment type="caution">
    <text evidence="7">The sequence shown here is derived from an EMBL/GenBank/DDBJ whole genome shotgun (WGS) entry which is preliminary data.</text>
</comment>